<dbReference type="KEGG" id="lnu:N7U66_08015"/>
<dbReference type="AlphaFoldDB" id="A0A9E8SFI0"/>
<dbReference type="RefSeq" id="WP_267678022.1">
    <property type="nucleotide sequence ID" value="NZ_CP113088.1"/>
</dbReference>
<accession>A0A9E8SFI0</accession>
<keyword evidence="2" id="KW-1185">Reference proteome</keyword>
<dbReference type="EMBL" id="CP113088">
    <property type="protein sequence ID" value="WAC03439.1"/>
    <property type="molecule type" value="Genomic_DNA"/>
</dbReference>
<reference evidence="1" key="1">
    <citation type="submission" date="2022-11" db="EMBL/GenBank/DDBJ databases">
        <title>Lacinutrix neustonica HL-RS19T sp. nov., isolated from the surface microlayer sample of brackish Lake Shihwa.</title>
        <authorList>
            <person name="Choi J.Y."/>
            <person name="Hwang C.Y."/>
        </authorList>
    </citation>
    <scope>NUCLEOTIDE SEQUENCE</scope>
    <source>
        <strain evidence="1">HL-RS19</strain>
    </source>
</reference>
<evidence type="ECO:0000313" key="1">
    <source>
        <dbReference type="EMBL" id="WAC03439.1"/>
    </source>
</evidence>
<proteinExistence type="predicted"/>
<dbReference type="Proteomes" id="UP001164705">
    <property type="component" value="Chromosome"/>
</dbReference>
<sequence length="47" mass="5400">MIRDNFRASEAEIERDKTKSIFNFIWLNVKQGLLKSIAGDGEVEESN</sequence>
<organism evidence="1 2">
    <name type="scientific">Lacinutrix neustonica</name>
    <dbReference type="NCBI Taxonomy" id="2980107"/>
    <lineage>
        <taxon>Bacteria</taxon>
        <taxon>Pseudomonadati</taxon>
        <taxon>Bacteroidota</taxon>
        <taxon>Flavobacteriia</taxon>
        <taxon>Flavobacteriales</taxon>
        <taxon>Flavobacteriaceae</taxon>
        <taxon>Lacinutrix</taxon>
    </lineage>
</organism>
<gene>
    <name evidence="1" type="ORF">N7U66_08015</name>
</gene>
<evidence type="ECO:0000313" key="2">
    <source>
        <dbReference type="Proteomes" id="UP001164705"/>
    </source>
</evidence>
<name>A0A9E8SFI0_9FLAO</name>
<protein>
    <submittedName>
        <fullName evidence="1">Uncharacterized protein</fullName>
    </submittedName>
</protein>